<accession>A0AAW9DM92</accession>
<evidence type="ECO:0000313" key="3">
    <source>
        <dbReference type="EMBL" id="MDX5929835.1"/>
    </source>
</evidence>
<dbReference type="InterPro" id="IPR029062">
    <property type="entry name" value="Class_I_gatase-like"/>
</dbReference>
<sequence length="184" mass="20137">MSLDSIKVAILASDRFELAELEQPLKALRQAGATVSVVSPHGGEIQGMNHHDLGNKVKVDRALSDTRPDEFDALMLPGGVANPDELRTMPRAVAFVKHFADAGKPIGVICHGSWTMVEADVVKDRHMTSWPSLKTDLLNAGARWVDQEVVVDQNLVSSRKPDDLPAFNKAFIELLEHRGVRKAA</sequence>
<dbReference type="Gene3D" id="3.40.50.880">
    <property type="match status" value="1"/>
</dbReference>
<protein>
    <submittedName>
        <fullName evidence="3">Type 1 glutamine amidotransferase domain-containing protein</fullName>
    </submittedName>
</protein>
<dbReference type="RefSeq" id="WP_319612827.1">
    <property type="nucleotide sequence ID" value="NZ_JAWXYB010000018.1"/>
</dbReference>
<evidence type="ECO:0000259" key="2">
    <source>
        <dbReference type="Pfam" id="PF01965"/>
    </source>
</evidence>
<evidence type="ECO:0000256" key="1">
    <source>
        <dbReference type="ARBA" id="ARBA00008542"/>
    </source>
</evidence>
<dbReference type="Pfam" id="PF01965">
    <property type="entry name" value="DJ-1_PfpI"/>
    <property type="match status" value="1"/>
</dbReference>
<dbReference type="PROSITE" id="PS51276">
    <property type="entry name" value="PEPTIDASE_C56_PFPI"/>
    <property type="match status" value="1"/>
</dbReference>
<evidence type="ECO:0000313" key="4">
    <source>
        <dbReference type="Proteomes" id="UP001279553"/>
    </source>
</evidence>
<organism evidence="3 4">
    <name type="scientific">Acidiphilium acidophilum</name>
    <name type="common">Thiobacillus acidophilus</name>
    <dbReference type="NCBI Taxonomy" id="76588"/>
    <lineage>
        <taxon>Bacteria</taxon>
        <taxon>Pseudomonadati</taxon>
        <taxon>Pseudomonadota</taxon>
        <taxon>Alphaproteobacteria</taxon>
        <taxon>Acetobacterales</taxon>
        <taxon>Acidocellaceae</taxon>
        <taxon>Acidiphilium</taxon>
    </lineage>
</organism>
<dbReference type="NCBIfam" id="TIGR01382">
    <property type="entry name" value="PfpI"/>
    <property type="match status" value="1"/>
</dbReference>
<comment type="similarity">
    <text evidence="1">Belongs to the peptidase C56 family.</text>
</comment>
<keyword evidence="3" id="KW-0315">Glutamine amidotransferase</keyword>
<gene>
    <name evidence="3" type="ORF">SIL87_03550</name>
</gene>
<reference evidence="3 4" key="1">
    <citation type="submission" date="2023-11" db="EMBL/GenBank/DDBJ databases">
        <title>MicrobeMod: A computational toolkit for identifying prokaryotic methylation and restriction-modification with nanopore sequencing.</title>
        <authorList>
            <person name="Crits-Christoph A."/>
            <person name="Kang S.C."/>
            <person name="Lee H."/>
            <person name="Ostrov N."/>
        </authorList>
    </citation>
    <scope>NUCLEOTIDE SEQUENCE [LARGE SCALE GENOMIC DNA]</scope>
    <source>
        <strain evidence="3 4">DSMZ 700</strain>
    </source>
</reference>
<name>A0AAW9DM92_ACIAO</name>
<dbReference type="EMBL" id="JAWXYB010000018">
    <property type="protein sequence ID" value="MDX5929835.1"/>
    <property type="molecule type" value="Genomic_DNA"/>
</dbReference>
<dbReference type="PANTHER" id="PTHR42733:SF12">
    <property type="entry name" value="PROTEINASE"/>
    <property type="match status" value="1"/>
</dbReference>
<dbReference type="Proteomes" id="UP001279553">
    <property type="component" value="Unassembled WGS sequence"/>
</dbReference>
<dbReference type="SUPFAM" id="SSF52317">
    <property type="entry name" value="Class I glutamine amidotransferase-like"/>
    <property type="match status" value="1"/>
</dbReference>
<dbReference type="CDD" id="cd03134">
    <property type="entry name" value="GATase1_PfpI_like"/>
    <property type="match status" value="1"/>
</dbReference>
<dbReference type="InterPro" id="IPR006286">
    <property type="entry name" value="C56_PfpI-like"/>
</dbReference>
<proteinExistence type="inferred from homology"/>
<comment type="caution">
    <text evidence="3">The sequence shown here is derived from an EMBL/GenBank/DDBJ whole genome shotgun (WGS) entry which is preliminary data.</text>
</comment>
<dbReference type="PANTHER" id="PTHR42733">
    <property type="entry name" value="DJ-1 PROTEIN"/>
    <property type="match status" value="1"/>
</dbReference>
<dbReference type="AlphaFoldDB" id="A0AAW9DM92"/>
<keyword evidence="4" id="KW-1185">Reference proteome</keyword>
<feature type="domain" description="DJ-1/PfpI" evidence="2">
    <location>
        <begin position="7"/>
        <end position="173"/>
    </location>
</feature>
<dbReference type="InterPro" id="IPR002818">
    <property type="entry name" value="DJ-1/PfpI"/>
</dbReference>